<evidence type="ECO:0000256" key="12">
    <source>
        <dbReference type="ARBA" id="ARBA00062980"/>
    </source>
</evidence>
<dbReference type="SUPFAM" id="SSF57938">
    <property type="entry name" value="DnaJ/Hsp40 cysteine-rich domain"/>
    <property type="match status" value="1"/>
</dbReference>
<dbReference type="NCBIfam" id="TIGR02349">
    <property type="entry name" value="DnaJ_bact"/>
    <property type="match status" value="1"/>
</dbReference>
<dbReference type="Gramene" id="VVA19834">
    <property type="protein sequence ID" value="VVA19834"/>
    <property type="gene ID" value="Prudul26B013186"/>
</dbReference>
<dbReference type="HAMAP" id="MF_01152">
    <property type="entry name" value="DnaJ"/>
    <property type="match status" value="1"/>
</dbReference>
<dbReference type="NCBIfam" id="NF008035">
    <property type="entry name" value="PRK10767.1"/>
    <property type="match status" value="1"/>
</dbReference>
<keyword evidence="2" id="KW-0150">Chloroplast</keyword>
<dbReference type="InterPro" id="IPR036869">
    <property type="entry name" value="J_dom_sf"/>
</dbReference>
<sequence length="1245" mass="140131">MSAAALSLLPSSSPHLLFPPSSSSSSSSSSFVLGGTHLRTHKSFVSLHSWSPSSSSSTTSSWKFNTKRRVGIVFAASGDYYATLGVPKSASSKEIKTAYRRLARQYHPDVNKQPGATEKFKEISAAYEVLSDDKKRALYDQYGEAGVKSTVGGSSSAYTTNPFDLFETFFGPSMGGFGGMDAGFGTRRRSTVTKGEDIRYDITLEFSEAIFGVEKEFELSHLETCEVCTGTGGKIGSKMRICSTCGGRGQVMRTEQTPFGLFSQVSVCPNCGGDGEVISEYCRKCSGEGRLRVKKNIKVKVPPGVSTGSILRVAREGDAGPRGGPPGDLYVYLDVEEIEGIQRDGINLSSTVSICYLDAILGAVVKVNTVEGIATLQIPPGTQPGDILVLAKKGAPKLNKPSIRGDHIFTIKVTIPNRISANERELLEELALLNNTTTRRSRTRPKVQPATDNIEPEVGMVGEKRDEGEDQNDPWKKLKDFAGITWCMPLLIYIIEAADPFDEIKIAKAIIEGLKKETPASNELQTLKSIIHESVKGKKFLLVLDDVWNQDYRKWEQLNLPLQNGAVGSRILVTTRKEEVARMVGAHHMVNLEVLSEENCWALFYHIALANREKNESKVLEFVGKEIVKKCKGLPLLAKTMGGLMCYKKTKKEWEDVLNSKIWKLDVVEEQVFQPLLLSYYDLAPAIKRCLLYCVIFPKDYEIAKDELIELWMSQNYLNSIENKEKEAVGEIYFDNLVTRSFFQEFEEDELGNIMGCKMHDVVHDFLQFLTKNECLVLEAEGGNNKRIMEFDGYKKVRHLTLMFAPNGPLIPSSLCNCKNLWTLATFDSKITSFGRELISQVKCLRMLNLSHNSLKEVPNEVGELTHLRYLDLSYNHDLMKLPNTMCNLINLQTLRLIYCGALEILPEGMRKLINLQHLHVWGCRSLKLPKGIARLTSLRMLDVVYIHGDDGVDNNKEALFELSDLRNIDQLRGSFCIWFGTDLKDVRQAEKAHLVNKNCLVSLKLSFFSGTWQPKPIQEETMNALQPPPNLESLFIEGYCGTTLRPHWMTSLNKLRSLTLQYCHFVECVPPLGRLESLEVLVIYKWPRVKKVGVEFLGIDGTIETKTSSSPLILFPTLKRLQFEYMPMWEEWEGMKGWSEEEDSQKTITIMPCLSSLRIIDCHVLKTLPNFLRNTPLKELIIEVIVMFNFLAPVAQGCRKGRGEWPKISHIPNIKVGKEFVQKDGVYQIDDDEMHKCCFHIFFW</sequence>
<dbReference type="SUPFAM" id="SSF52540">
    <property type="entry name" value="P-loop containing nucleoside triphosphate hydrolases"/>
    <property type="match status" value="1"/>
</dbReference>
<evidence type="ECO:0000259" key="14">
    <source>
        <dbReference type="PROSITE" id="PS50076"/>
    </source>
</evidence>
<dbReference type="Gene3D" id="1.10.287.110">
    <property type="entry name" value="DnaJ domain"/>
    <property type="match status" value="1"/>
</dbReference>
<dbReference type="FunFam" id="2.10.230.10:FF:000006">
    <property type="entry name" value="Chaperone protein dnaJ A6 chloroplastic"/>
    <property type="match status" value="1"/>
</dbReference>
<dbReference type="PROSITE" id="PS51450">
    <property type="entry name" value="LRR"/>
    <property type="match status" value="1"/>
</dbReference>
<evidence type="ECO:0000256" key="8">
    <source>
        <dbReference type="ARBA" id="ARBA00022833"/>
    </source>
</evidence>
<dbReference type="Pfam" id="PF00226">
    <property type="entry name" value="DnaJ"/>
    <property type="match status" value="1"/>
</dbReference>
<dbReference type="Gene3D" id="2.60.260.20">
    <property type="entry name" value="Urease metallochaperone UreE, N-terminal domain"/>
    <property type="match status" value="2"/>
</dbReference>
<comment type="subunit">
    <text evidence="12">Interacts with PCNA.</text>
</comment>
<keyword evidence="5" id="KW-0677">Repeat</keyword>
<dbReference type="GO" id="GO:0043531">
    <property type="term" value="F:ADP binding"/>
    <property type="evidence" value="ECO:0007669"/>
    <property type="project" value="InterPro"/>
</dbReference>
<dbReference type="InterPro" id="IPR055414">
    <property type="entry name" value="LRR_R13L4/SHOC2-like"/>
</dbReference>
<keyword evidence="3" id="KW-0934">Plastid</keyword>
<dbReference type="FunFam" id="1.10.10.10:FF:000322">
    <property type="entry name" value="Probable disease resistance protein At1g63360"/>
    <property type="match status" value="1"/>
</dbReference>
<keyword evidence="4 13" id="KW-0479">Metal-binding</keyword>
<evidence type="ECO:0000256" key="10">
    <source>
        <dbReference type="ARBA" id="ARBA00057337"/>
    </source>
</evidence>
<keyword evidence="9" id="KW-0809">Transit peptide</keyword>
<evidence type="ECO:0000259" key="15">
    <source>
        <dbReference type="PROSITE" id="PS51188"/>
    </source>
</evidence>
<dbReference type="CDD" id="cd10747">
    <property type="entry name" value="DnaJ_C"/>
    <property type="match status" value="1"/>
</dbReference>
<comment type="function">
    <text evidence="10">Plays pivotal roles in chloroplast development. Is essential for the regulation of chloroplast development and differentiation.</text>
</comment>
<name>A0A5E4EVU1_PRUDU</name>
<dbReference type="GO" id="GO:0008270">
    <property type="term" value="F:zinc ion binding"/>
    <property type="evidence" value="ECO:0007669"/>
    <property type="project" value="UniProtKB-KW"/>
</dbReference>
<evidence type="ECO:0000256" key="2">
    <source>
        <dbReference type="ARBA" id="ARBA00022528"/>
    </source>
</evidence>
<comment type="similarity">
    <text evidence="11">Belongs to the DnaJ family.</text>
</comment>
<dbReference type="InterPro" id="IPR018253">
    <property type="entry name" value="DnaJ_domain_CS"/>
</dbReference>
<dbReference type="GO" id="GO:0031072">
    <property type="term" value="F:heat shock protein binding"/>
    <property type="evidence" value="ECO:0007669"/>
    <property type="project" value="InterPro"/>
</dbReference>
<dbReference type="GO" id="GO:0006952">
    <property type="term" value="P:defense response"/>
    <property type="evidence" value="ECO:0007669"/>
    <property type="project" value="UniProtKB-KW"/>
</dbReference>
<dbReference type="GO" id="GO:0051082">
    <property type="term" value="F:unfolded protein binding"/>
    <property type="evidence" value="ECO:0007669"/>
    <property type="project" value="InterPro"/>
</dbReference>
<dbReference type="Gene3D" id="2.10.230.10">
    <property type="entry name" value="Heat shock protein DnaJ, cysteine-rich domain"/>
    <property type="match status" value="1"/>
</dbReference>
<evidence type="ECO:0000256" key="4">
    <source>
        <dbReference type="ARBA" id="ARBA00022723"/>
    </source>
</evidence>
<dbReference type="PRINTS" id="PR00364">
    <property type="entry name" value="DISEASERSIST"/>
</dbReference>
<dbReference type="InterPro" id="IPR036410">
    <property type="entry name" value="HSP_DnaJ_Cys-rich_dom_sf"/>
</dbReference>
<feature type="domain" description="CR-type" evidence="15">
    <location>
        <begin position="212"/>
        <end position="294"/>
    </location>
</feature>
<dbReference type="SUPFAM" id="SSF52058">
    <property type="entry name" value="L domain-like"/>
    <property type="match status" value="1"/>
</dbReference>
<dbReference type="InterPro" id="IPR001623">
    <property type="entry name" value="DnaJ_domain"/>
</dbReference>
<dbReference type="Pfam" id="PF00684">
    <property type="entry name" value="DnaJ_CXXCXGXG"/>
    <property type="match status" value="1"/>
</dbReference>
<dbReference type="InParanoid" id="A0A5E4EVU1"/>
<dbReference type="SUPFAM" id="SSF49493">
    <property type="entry name" value="HSP40/DnaJ peptide-binding domain"/>
    <property type="match status" value="2"/>
</dbReference>
<gene>
    <name evidence="16" type="ORF">ALMOND_2B013186</name>
</gene>
<dbReference type="Gene3D" id="3.40.50.300">
    <property type="entry name" value="P-loop containing nucleotide triphosphate hydrolases"/>
    <property type="match status" value="1"/>
</dbReference>
<dbReference type="InterPro" id="IPR001305">
    <property type="entry name" value="HSP_DnaJ_Cys-rich_dom"/>
</dbReference>
<dbReference type="InterPro" id="IPR001611">
    <property type="entry name" value="Leu-rich_rpt"/>
</dbReference>
<dbReference type="AlphaFoldDB" id="A0A5E4EVU1"/>
<dbReference type="PANTHER" id="PTHR43096">
    <property type="entry name" value="DNAJ HOMOLOG 1, MITOCHONDRIAL-RELATED"/>
    <property type="match status" value="1"/>
</dbReference>
<evidence type="ECO:0000256" key="9">
    <source>
        <dbReference type="ARBA" id="ARBA00022946"/>
    </source>
</evidence>
<dbReference type="InterPro" id="IPR032675">
    <property type="entry name" value="LRR_dom_sf"/>
</dbReference>
<evidence type="ECO:0000256" key="1">
    <source>
        <dbReference type="ARBA" id="ARBA00004229"/>
    </source>
</evidence>
<dbReference type="SMART" id="SM00271">
    <property type="entry name" value="DnaJ"/>
    <property type="match status" value="1"/>
</dbReference>
<dbReference type="InterPro" id="IPR012724">
    <property type="entry name" value="DnaJ"/>
</dbReference>
<feature type="zinc finger region" description="CR-type" evidence="13">
    <location>
        <begin position="212"/>
        <end position="294"/>
    </location>
</feature>
<dbReference type="PROSITE" id="PS00636">
    <property type="entry name" value="DNAJ_1"/>
    <property type="match status" value="1"/>
</dbReference>
<dbReference type="Gene3D" id="1.10.8.430">
    <property type="entry name" value="Helical domain of apoptotic protease-activating factors"/>
    <property type="match status" value="1"/>
</dbReference>
<dbReference type="CDD" id="cd10719">
    <property type="entry name" value="DnaJ_zf"/>
    <property type="match status" value="1"/>
</dbReference>
<dbReference type="SUPFAM" id="SSF46565">
    <property type="entry name" value="Chaperone J-domain"/>
    <property type="match status" value="1"/>
</dbReference>
<evidence type="ECO:0000256" key="6">
    <source>
        <dbReference type="ARBA" id="ARBA00022771"/>
    </source>
</evidence>
<dbReference type="FunFam" id="2.60.260.20:FF:000009">
    <property type="entry name" value="Putative Mitochondrial DnaJ chaperone"/>
    <property type="match status" value="1"/>
</dbReference>
<keyword evidence="6 13" id="KW-0863">Zinc-finger</keyword>
<evidence type="ECO:0000313" key="16">
    <source>
        <dbReference type="EMBL" id="VVA19834.1"/>
    </source>
</evidence>
<dbReference type="InterPro" id="IPR027417">
    <property type="entry name" value="P-loop_NTPase"/>
</dbReference>
<dbReference type="InterPro" id="IPR042197">
    <property type="entry name" value="Apaf_helical"/>
</dbReference>
<comment type="subcellular location">
    <subcellularLocation>
        <location evidence="1">Plastid</location>
        <location evidence="1">Chloroplast</location>
    </subcellularLocation>
</comment>
<dbReference type="GO" id="GO:0005524">
    <property type="term" value="F:ATP binding"/>
    <property type="evidence" value="ECO:0007669"/>
    <property type="project" value="InterPro"/>
</dbReference>
<dbReference type="InterPro" id="IPR002939">
    <property type="entry name" value="DnaJ_C"/>
</dbReference>
<accession>A0A5E4EVU1</accession>
<evidence type="ECO:0000256" key="3">
    <source>
        <dbReference type="ARBA" id="ARBA00022640"/>
    </source>
</evidence>
<reference evidence="17" key="1">
    <citation type="journal article" date="2020" name="Plant J.">
        <title>Transposons played a major role in the diversification between the closely related almond and peach genomes: results from the almond genome sequence.</title>
        <authorList>
            <person name="Alioto T."/>
            <person name="Alexiou K.G."/>
            <person name="Bardil A."/>
            <person name="Barteri F."/>
            <person name="Castanera R."/>
            <person name="Cruz F."/>
            <person name="Dhingra A."/>
            <person name="Duval H."/>
            <person name="Fernandez I Marti A."/>
            <person name="Frias L."/>
            <person name="Galan B."/>
            <person name="Garcia J.L."/>
            <person name="Howad W."/>
            <person name="Gomez-Garrido J."/>
            <person name="Gut M."/>
            <person name="Julca I."/>
            <person name="Morata J."/>
            <person name="Puigdomenech P."/>
            <person name="Ribeca P."/>
            <person name="Rubio Cabetas M.J."/>
            <person name="Vlasova A."/>
            <person name="Wirthensohn M."/>
            <person name="Garcia-Mas J."/>
            <person name="Gabaldon T."/>
            <person name="Casacuberta J.M."/>
            <person name="Arus P."/>
        </authorList>
    </citation>
    <scope>NUCLEOTIDE SEQUENCE [LARGE SCALE GENOMIC DNA]</scope>
    <source>
        <strain evidence="17">cv. Texas</strain>
    </source>
</reference>
<dbReference type="CDD" id="cd06257">
    <property type="entry name" value="DnaJ"/>
    <property type="match status" value="1"/>
</dbReference>
<dbReference type="PROSITE" id="PS50076">
    <property type="entry name" value="DNAJ_2"/>
    <property type="match status" value="1"/>
</dbReference>
<keyword evidence="8 13" id="KW-0862">Zinc</keyword>
<dbReference type="FunFam" id="2.60.260.20:FF:000005">
    <property type="entry name" value="Chaperone protein dnaJ 1, mitochondrial"/>
    <property type="match status" value="1"/>
</dbReference>
<dbReference type="GO" id="GO:0009535">
    <property type="term" value="C:chloroplast thylakoid membrane"/>
    <property type="evidence" value="ECO:0007669"/>
    <property type="project" value="TreeGrafter"/>
</dbReference>
<organism evidence="16 17">
    <name type="scientific">Prunus dulcis</name>
    <name type="common">Almond</name>
    <name type="synonym">Amygdalus dulcis</name>
    <dbReference type="NCBI Taxonomy" id="3755"/>
    <lineage>
        <taxon>Eukaryota</taxon>
        <taxon>Viridiplantae</taxon>
        <taxon>Streptophyta</taxon>
        <taxon>Embryophyta</taxon>
        <taxon>Tracheophyta</taxon>
        <taxon>Spermatophyta</taxon>
        <taxon>Magnoliopsida</taxon>
        <taxon>eudicotyledons</taxon>
        <taxon>Gunneridae</taxon>
        <taxon>Pentapetalae</taxon>
        <taxon>rosids</taxon>
        <taxon>fabids</taxon>
        <taxon>Rosales</taxon>
        <taxon>Rosaceae</taxon>
        <taxon>Amygdaloideae</taxon>
        <taxon>Amygdaleae</taxon>
        <taxon>Prunus</taxon>
    </lineage>
</organism>
<dbReference type="Pfam" id="PF01556">
    <property type="entry name" value="DnaJ_C"/>
    <property type="match status" value="1"/>
</dbReference>
<feature type="domain" description="J" evidence="14">
    <location>
        <begin position="79"/>
        <end position="143"/>
    </location>
</feature>
<protein>
    <submittedName>
        <fullName evidence="16">PREDICTED: putative disease</fullName>
    </submittedName>
</protein>
<evidence type="ECO:0000256" key="5">
    <source>
        <dbReference type="ARBA" id="ARBA00022737"/>
    </source>
</evidence>
<dbReference type="InterPro" id="IPR058922">
    <property type="entry name" value="WHD_DRP"/>
</dbReference>
<dbReference type="GO" id="GO:0042026">
    <property type="term" value="P:protein refolding"/>
    <property type="evidence" value="ECO:0007669"/>
    <property type="project" value="TreeGrafter"/>
</dbReference>
<evidence type="ECO:0000256" key="7">
    <source>
        <dbReference type="ARBA" id="ARBA00022821"/>
    </source>
</evidence>
<dbReference type="Gene3D" id="3.80.10.10">
    <property type="entry name" value="Ribonuclease Inhibitor"/>
    <property type="match status" value="2"/>
</dbReference>
<evidence type="ECO:0000256" key="13">
    <source>
        <dbReference type="PROSITE-ProRule" id="PRU00546"/>
    </source>
</evidence>
<keyword evidence="7" id="KW-0611">Plant defense</keyword>
<proteinExistence type="inferred from homology"/>
<dbReference type="GO" id="GO:0009408">
    <property type="term" value="P:response to heat"/>
    <property type="evidence" value="ECO:0007669"/>
    <property type="project" value="InterPro"/>
</dbReference>
<dbReference type="EMBL" id="CABIKO010000039">
    <property type="protein sequence ID" value="VVA19834.1"/>
    <property type="molecule type" value="Genomic_DNA"/>
</dbReference>
<evidence type="ECO:0000256" key="11">
    <source>
        <dbReference type="ARBA" id="ARBA00061004"/>
    </source>
</evidence>
<dbReference type="InterPro" id="IPR036388">
    <property type="entry name" value="WH-like_DNA-bd_sf"/>
</dbReference>
<dbReference type="InterPro" id="IPR008971">
    <property type="entry name" value="HSP40/DnaJ_pept-bd"/>
</dbReference>
<dbReference type="PRINTS" id="PR00625">
    <property type="entry name" value="JDOMAIN"/>
</dbReference>
<dbReference type="InterPro" id="IPR002182">
    <property type="entry name" value="NB-ARC"/>
</dbReference>
<dbReference type="PROSITE" id="PS51188">
    <property type="entry name" value="ZF_CR"/>
    <property type="match status" value="1"/>
</dbReference>
<dbReference type="FunFam" id="1.10.287.110:FF:000037">
    <property type="entry name" value="Chaperone protein dnaJ A6 chloroplastic"/>
    <property type="match status" value="1"/>
</dbReference>
<evidence type="ECO:0000313" key="17">
    <source>
        <dbReference type="Proteomes" id="UP000327085"/>
    </source>
</evidence>
<dbReference type="Gene3D" id="1.10.10.10">
    <property type="entry name" value="Winged helix-like DNA-binding domain superfamily/Winged helix DNA-binding domain"/>
    <property type="match status" value="1"/>
</dbReference>
<dbReference type="Proteomes" id="UP000327085">
    <property type="component" value="Chromosome 3"/>
</dbReference>
<dbReference type="Pfam" id="PF23559">
    <property type="entry name" value="WHD_DRP"/>
    <property type="match status" value="1"/>
</dbReference>
<dbReference type="PANTHER" id="PTHR43096:SF22">
    <property type="entry name" value="MOLECULAR CHAPERONE HSP40_DNAJ FAMILY PROTEIN"/>
    <property type="match status" value="1"/>
</dbReference>
<dbReference type="Pfam" id="PF00931">
    <property type="entry name" value="NB-ARC"/>
    <property type="match status" value="1"/>
</dbReference>
<dbReference type="Pfam" id="PF23598">
    <property type="entry name" value="LRR_14"/>
    <property type="match status" value="1"/>
</dbReference>